<dbReference type="WBParaSite" id="PSAMB.scaffold3227size19193.g20730.t1">
    <property type="protein sequence ID" value="PSAMB.scaffold3227size19193.g20730.t1"/>
    <property type="gene ID" value="PSAMB.scaffold3227size19193.g20730"/>
</dbReference>
<keyword evidence="1" id="KW-1133">Transmembrane helix</keyword>
<keyword evidence="1" id="KW-0472">Membrane</keyword>
<feature type="signal peptide" evidence="2">
    <location>
        <begin position="1"/>
        <end position="22"/>
    </location>
</feature>
<reference evidence="4" key="1">
    <citation type="submission" date="2022-11" db="UniProtKB">
        <authorList>
            <consortium name="WormBaseParasite"/>
        </authorList>
    </citation>
    <scope>IDENTIFICATION</scope>
</reference>
<evidence type="ECO:0000313" key="4">
    <source>
        <dbReference type="WBParaSite" id="PSAMB.scaffold3227size19193.g20730.t1"/>
    </source>
</evidence>
<evidence type="ECO:0000256" key="2">
    <source>
        <dbReference type="SAM" id="SignalP"/>
    </source>
</evidence>
<keyword evidence="2" id="KW-0732">Signal</keyword>
<keyword evidence="3" id="KW-1185">Reference proteome</keyword>
<organism evidence="3 4">
    <name type="scientific">Plectus sambesii</name>
    <dbReference type="NCBI Taxonomy" id="2011161"/>
    <lineage>
        <taxon>Eukaryota</taxon>
        <taxon>Metazoa</taxon>
        <taxon>Ecdysozoa</taxon>
        <taxon>Nematoda</taxon>
        <taxon>Chromadorea</taxon>
        <taxon>Plectida</taxon>
        <taxon>Plectina</taxon>
        <taxon>Plectoidea</taxon>
        <taxon>Plectidae</taxon>
        <taxon>Plectus</taxon>
    </lineage>
</organism>
<accession>A0A914W630</accession>
<evidence type="ECO:0000256" key="1">
    <source>
        <dbReference type="SAM" id="Phobius"/>
    </source>
</evidence>
<evidence type="ECO:0000313" key="3">
    <source>
        <dbReference type="Proteomes" id="UP000887566"/>
    </source>
</evidence>
<feature type="transmembrane region" description="Helical" evidence="1">
    <location>
        <begin position="112"/>
        <end position="132"/>
    </location>
</feature>
<feature type="chain" id="PRO_5036710556" evidence="2">
    <location>
        <begin position="23"/>
        <end position="133"/>
    </location>
</feature>
<name>A0A914W630_9BILA</name>
<sequence>MNLPSVFFTIIVLASFSFVTGAKDIWCQLGNHKEFEPEKCPSNTVECFKFKCHGGQWPFTIRGCGVTSDTTAVGLPGESCFQAESKCQQLGGTGSCHSCTTFLCNPSSNNRWSLFATVVCIAIYIPMHIFLIA</sequence>
<dbReference type="AlphaFoldDB" id="A0A914W630"/>
<keyword evidence="1" id="KW-0812">Transmembrane</keyword>
<proteinExistence type="predicted"/>
<dbReference type="Proteomes" id="UP000887566">
    <property type="component" value="Unplaced"/>
</dbReference>
<protein>
    <submittedName>
        <fullName evidence="4">Uncharacterized protein</fullName>
    </submittedName>
</protein>